<keyword evidence="7" id="KW-0812">Transmembrane</keyword>
<evidence type="ECO:0000256" key="5">
    <source>
        <dbReference type="ARBA" id="ARBA00023002"/>
    </source>
</evidence>
<dbReference type="PROSITE" id="PS00368">
    <property type="entry name" value="RIBORED_SMALL"/>
    <property type="match status" value="1"/>
</dbReference>
<evidence type="ECO:0000256" key="6">
    <source>
        <dbReference type="ARBA" id="ARBA00023004"/>
    </source>
</evidence>
<dbReference type="UniPathway" id="UPA00326"/>
<protein>
    <recommendedName>
        <fullName evidence="3">ribonucleoside-diphosphate reductase</fullName>
        <ecNumber evidence="3">1.17.4.1</ecNumber>
    </recommendedName>
</protein>
<keyword evidence="7" id="KW-0472">Membrane</keyword>
<dbReference type="CDD" id="cd01049">
    <property type="entry name" value="RNRR2"/>
    <property type="match status" value="1"/>
</dbReference>
<evidence type="ECO:0000256" key="3">
    <source>
        <dbReference type="ARBA" id="ARBA00012274"/>
    </source>
</evidence>
<dbReference type="RefSeq" id="YP_010802607.1">
    <property type="nucleotide sequence ID" value="NC_077028.1"/>
</dbReference>
<comment type="cofactor">
    <cofactor evidence="1">
        <name>Fe cation</name>
        <dbReference type="ChEBI" id="CHEBI:24875"/>
    </cofactor>
</comment>
<dbReference type="EC" id="1.17.4.1" evidence="3"/>
<dbReference type="EMBL" id="MK955929">
    <property type="protein sequence ID" value="QFU14577.1"/>
    <property type="molecule type" value="Genomic_DNA"/>
</dbReference>
<evidence type="ECO:0000256" key="1">
    <source>
        <dbReference type="ARBA" id="ARBA00001962"/>
    </source>
</evidence>
<evidence type="ECO:0000256" key="4">
    <source>
        <dbReference type="ARBA" id="ARBA00022723"/>
    </source>
</evidence>
<dbReference type="PANTHER" id="PTHR23409">
    <property type="entry name" value="RIBONUCLEOSIDE-DIPHOSPHATE REDUCTASE SMALL CHAIN"/>
    <property type="match status" value="1"/>
</dbReference>
<dbReference type="Proteomes" id="UP001162227">
    <property type="component" value="Segment"/>
</dbReference>
<dbReference type="InterPro" id="IPR033909">
    <property type="entry name" value="RNR_small"/>
</dbReference>
<reference evidence="8" key="1">
    <citation type="journal article" date="2019" name="Vet. Microbiol.">
        <title>Molecular and microscopic characterisation of a novel pathogenic herpesvirus from Indian ringneck parrots (Psittacula krameri).</title>
        <authorList>
            <person name="Sutherland M."/>
            <person name="Sarker S."/>
            <person name="Raidal S.R."/>
        </authorList>
    </citation>
    <scope>NUCLEOTIDE SEQUENCE</scope>
    <source>
        <strain evidence="8">PsHV 5</strain>
    </source>
</reference>
<sequence length="312" mass="36316">MTSKLFSASAYYYLPECDDIRALRDLSIANNWNDFELRYDHDEVFVSRLTTDELEFYKFVYAFLSAADDLVNINIESLLVLFPQKDIQHYYIEQMRIETVHSRTYSQIQLLLFKGDLQARDEYVAVAIQDPAIKRKIDWLKRIQRETELTLPEKYIIMILIEGIFFVSSFASIAFLRGHNLFTVMCQSNELISRDEAIHTTASCYIYNNWLGDHPKPEPARVRQLFKEAVEIECDFLVARAPRVSHLIDLPAIQSFVRYSGDRLLLAINMSPLYNEPAPSSSFPLALMPIEKHVNFFERRNTAYSGNIINDL</sequence>
<dbReference type="InterPro" id="IPR000358">
    <property type="entry name" value="RNR_small_fam"/>
</dbReference>
<dbReference type="PANTHER" id="PTHR23409:SF18">
    <property type="entry name" value="RIBONUCLEOSIDE-DIPHOSPHATE REDUCTASE SUBUNIT M2"/>
    <property type="match status" value="1"/>
</dbReference>
<feature type="transmembrane region" description="Helical" evidence="7">
    <location>
        <begin position="155"/>
        <end position="176"/>
    </location>
</feature>
<accession>A0A5P9JP68</accession>
<dbReference type="GeneID" id="80541380"/>
<keyword evidence="4" id="KW-0479">Metal-binding</keyword>
<evidence type="ECO:0000256" key="7">
    <source>
        <dbReference type="SAM" id="Phobius"/>
    </source>
</evidence>
<keyword evidence="6" id="KW-0408">Iron</keyword>
<dbReference type="SUPFAM" id="SSF47240">
    <property type="entry name" value="Ferritin-like"/>
    <property type="match status" value="1"/>
</dbReference>
<keyword evidence="5" id="KW-0560">Oxidoreductase</keyword>
<dbReference type="Pfam" id="PF00268">
    <property type="entry name" value="Ribonuc_red_sm"/>
    <property type="match status" value="1"/>
</dbReference>
<name>A0A5P9JP68_9ALPH</name>
<dbReference type="KEGG" id="vg:80541380"/>
<keyword evidence="9" id="KW-1185">Reference proteome</keyword>
<dbReference type="GO" id="GO:0046872">
    <property type="term" value="F:metal ion binding"/>
    <property type="evidence" value="ECO:0007669"/>
    <property type="project" value="UniProtKB-KW"/>
</dbReference>
<dbReference type="InterPro" id="IPR009078">
    <property type="entry name" value="Ferritin-like_SF"/>
</dbReference>
<dbReference type="InterPro" id="IPR012348">
    <property type="entry name" value="RNR-like"/>
</dbReference>
<dbReference type="Gene3D" id="1.10.620.20">
    <property type="entry name" value="Ribonucleotide Reductase, subunit A"/>
    <property type="match status" value="1"/>
</dbReference>
<comment type="similarity">
    <text evidence="2">Belongs to the ribonucleoside diphosphate reductase small chain family.</text>
</comment>
<dbReference type="InterPro" id="IPR030475">
    <property type="entry name" value="RNR_small_AS"/>
</dbReference>
<evidence type="ECO:0000313" key="8">
    <source>
        <dbReference type="EMBL" id="QFU14577.1"/>
    </source>
</evidence>
<organism evidence="8 9">
    <name type="scientific">Psittacid alphaherpesvirus 5</name>
    <dbReference type="NCBI Taxonomy" id="2972693"/>
    <lineage>
        <taxon>Viruses</taxon>
        <taxon>Duplodnaviria</taxon>
        <taxon>Heunggongvirae</taxon>
        <taxon>Peploviricota</taxon>
        <taxon>Herviviricetes</taxon>
        <taxon>Herpesvirales</taxon>
        <taxon>Orthoherpesviridae</taxon>
        <taxon>Alphaherpesvirinae</taxon>
        <taxon>Iltovirus</taxon>
        <taxon>Iltovirus psittacidalpha5</taxon>
    </lineage>
</organism>
<proteinExistence type="inferred from homology"/>
<evidence type="ECO:0000256" key="2">
    <source>
        <dbReference type="ARBA" id="ARBA00009303"/>
    </source>
</evidence>
<dbReference type="GO" id="GO:0004748">
    <property type="term" value="F:ribonucleoside-diphosphate reductase activity, thioredoxin disulfide as acceptor"/>
    <property type="evidence" value="ECO:0007669"/>
    <property type="project" value="UniProtKB-EC"/>
</dbReference>
<keyword evidence="7" id="KW-1133">Transmembrane helix</keyword>
<dbReference type="GO" id="GO:0009263">
    <property type="term" value="P:deoxyribonucleotide biosynthetic process"/>
    <property type="evidence" value="ECO:0007669"/>
    <property type="project" value="InterPro"/>
</dbReference>
<evidence type="ECO:0000313" key="9">
    <source>
        <dbReference type="Proteomes" id="UP001162227"/>
    </source>
</evidence>
<reference evidence="8" key="2">
    <citation type="submission" date="2019-05" db="EMBL/GenBank/DDBJ databases">
        <authorList>
            <person name="Sutherland M."/>
            <person name="Sarker S."/>
            <person name="Raidal S.R."/>
        </authorList>
    </citation>
    <scope>NUCLEOTIDE SEQUENCE</scope>
    <source>
        <strain evidence="8">PsHV 5</strain>
    </source>
</reference>